<dbReference type="PANTHER" id="PTHR48081:SF8">
    <property type="entry name" value="ALPHA_BETA HYDROLASE FOLD-3 DOMAIN-CONTAINING PROTEIN-RELATED"/>
    <property type="match status" value="1"/>
</dbReference>
<evidence type="ECO:0000313" key="3">
    <source>
        <dbReference type="EMBL" id="GAP92376.2"/>
    </source>
</evidence>
<dbReference type="OrthoDB" id="433474at2759"/>
<dbReference type="GO" id="GO:0016787">
    <property type="term" value="F:hydrolase activity"/>
    <property type="evidence" value="ECO:0007669"/>
    <property type="project" value="UniProtKB-KW"/>
</dbReference>
<sequence length="402" mass="45881">MASPRDISYLEEPLNPYIADYDLELRGHSESETRHWYDQEKNHIIKRAKWQSQRRRRNMEAPTDEYIRQEYGLLRNTRRIPRAFSRCGFDYQSLVSNKVITEDVNIVVAHKTITQETKLGTLPCIFYIHGGGRYGGTPYSGYLERAKEWTAHFNAITVSVDYRLSPNKSDESPTREEPTNDCLDALTWVYRHLGDCEDSILKYGDRTKIIIFGTSAGGGLAASVTLKWYQERRKGTAEPLGALYGLVLEAPQLDDRCNTQSHEKFNRGNMFSSADALLGWEVSLGAHRGTEDVSIFEAPARASDEDARDFPPTYIEVGTAEPFKDEAHNFCKVLRSARVNVEMNFWDGGFHGFFAAKPDALVSKLCNLTKMKWLCQRLGVDDEAIDNEYKEVRDAYNARSEE</sequence>
<reference evidence="3" key="1">
    <citation type="submission" date="2016-03" db="EMBL/GenBank/DDBJ databases">
        <title>Draft genome sequence of Rosellinia necatrix.</title>
        <authorList>
            <person name="Kanematsu S."/>
        </authorList>
    </citation>
    <scope>NUCLEOTIDE SEQUENCE [LARGE SCALE GENOMIC DNA]</scope>
    <source>
        <strain evidence="3">W97</strain>
    </source>
</reference>
<gene>
    <name evidence="3" type="ORF">SAMD00023353_8300390</name>
</gene>
<dbReference type="PANTHER" id="PTHR48081">
    <property type="entry name" value="AB HYDROLASE SUPERFAMILY PROTEIN C4A8.06C"/>
    <property type="match status" value="1"/>
</dbReference>
<dbReference type="Proteomes" id="UP000054516">
    <property type="component" value="Unassembled WGS sequence"/>
</dbReference>
<dbReference type="Gene3D" id="3.40.50.1820">
    <property type="entry name" value="alpha/beta hydrolase"/>
    <property type="match status" value="1"/>
</dbReference>
<dbReference type="STRING" id="77044.A0A1W2TUU0"/>
<keyword evidence="1" id="KW-0378">Hydrolase</keyword>
<dbReference type="Pfam" id="PF07859">
    <property type="entry name" value="Abhydrolase_3"/>
    <property type="match status" value="1"/>
</dbReference>
<proteinExistence type="predicted"/>
<dbReference type="SUPFAM" id="SSF53474">
    <property type="entry name" value="alpha/beta-Hydrolases"/>
    <property type="match status" value="1"/>
</dbReference>
<dbReference type="AlphaFoldDB" id="A0A1W2TUU0"/>
<dbReference type="InterPro" id="IPR029058">
    <property type="entry name" value="AB_hydrolase_fold"/>
</dbReference>
<dbReference type="EMBL" id="DF977528">
    <property type="protein sequence ID" value="GAP92376.2"/>
    <property type="molecule type" value="Genomic_DNA"/>
</dbReference>
<evidence type="ECO:0000256" key="1">
    <source>
        <dbReference type="ARBA" id="ARBA00022801"/>
    </source>
</evidence>
<feature type="domain" description="Alpha/beta hydrolase fold-3" evidence="2">
    <location>
        <begin position="125"/>
        <end position="354"/>
    </location>
</feature>
<evidence type="ECO:0000259" key="2">
    <source>
        <dbReference type="Pfam" id="PF07859"/>
    </source>
</evidence>
<evidence type="ECO:0000313" key="4">
    <source>
        <dbReference type="Proteomes" id="UP000054516"/>
    </source>
</evidence>
<organism evidence="3">
    <name type="scientific">Rosellinia necatrix</name>
    <name type="common">White root-rot fungus</name>
    <dbReference type="NCBI Taxonomy" id="77044"/>
    <lineage>
        <taxon>Eukaryota</taxon>
        <taxon>Fungi</taxon>
        <taxon>Dikarya</taxon>
        <taxon>Ascomycota</taxon>
        <taxon>Pezizomycotina</taxon>
        <taxon>Sordariomycetes</taxon>
        <taxon>Xylariomycetidae</taxon>
        <taxon>Xylariales</taxon>
        <taxon>Xylariaceae</taxon>
        <taxon>Rosellinia</taxon>
    </lineage>
</organism>
<dbReference type="InterPro" id="IPR013094">
    <property type="entry name" value="AB_hydrolase_3"/>
</dbReference>
<protein>
    <submittedName>
        <fullName evidence="3">Putative esterase</fullName>
    </submittedName>
</protein>
<dbReference type="InterPro" id="IPR050300">
    <property type="entry name" value="GDXG_lipolytic_enzyme"/>
</dbReference>
<keyword evidence="4" id="KW-1185">Reference proteome</keyword>
<accession>A0A1W2TUU0</accession>
<name>A0A1W2TUU0_ROSNE</name>